<gene>
    <name evidence="3" type="ORF">ECPE_LOCUS10037</name>
</gene>
<accession>A0A3P8KYB6</accession>
<dbReference type="InterPro" id="IPR023139">
    <property type="entry name" value="PBDC1-like_dom_sf"/>
</dbReference>
<dbReference type="InterPro" id="IPR021148">
    <property type="entry name" value="Polysacc_synth_dom"/>
</dbReference>
<evidence type="ECO:0000256" key="1">
    <source>
        <dbReference type="SAM" id="MobiDB-lite"/>
    </source>
</evidence>
<evidence type="ECO:0000313" key="4">
    <source>
        <dbReference type="Proteomes" id="UP000272942"/>
    </source>
</evidence>
<dbReference type="PANTHER" id="PTHR13410">
    <property type="entry name" value="PROTEIN PBDC1"/>
    <property type="match status" value="1"/>
</dbReference>
<dbReference type="EMBL" id="UZAN01048372">
    <property type="protein sequence ID" value="VDP86379.1"/>
    <property type="molecule type" value="Genomic_DNA"/>
</dbReference>
<organism evidence="3 4">
    <name type="scientific">Echinostoma caproni</name>
    <dbReference type="NCBI Taxonomy" id="27848"/>
    <lineage>
        <taxon>Eukaryota</taxon>
        <taxon>Metazoa</taxon>
        <taxon>Spiralia</taxon>
        <taxon>Lophotrochozoa</taxon>
        <taxon>Platyhelminthes</taxon>
        <taxon>Trematoda</taxon>
        <taxon>Digenea</taxon>
        <taxon>Plagiorchiida</taxon>
        <taxon>Echinostomata</taxon>
        <taxon>Echinostomatoidea</taxon>
        <taxon>Echinostomatidae</taxon>
        <taxon>Echinostoma</taxon>
    </lineage>
</organism>
<dbReference type="Proteomes" id="UP000272942">
    <property type="component" value="Unassembled WGS sequence"/>
</dbReference>
<evidence type="ECO:0000259" key="2">
    <source>
        <dbReference type="Pfam" id="PF04669"/>
    </source>
</evidence>
<dbReference type="PANTHER" id="PTHR13410:SF9">
    <property type="entry name" value="PROTEIN PBDC1"/>
    <property type="match status" value="1"/>
</dbReference>
<dbReference type="GO" id="GO:0005737">
    <property type="term" value="C:cytoplasm"/>
    <property type="evidence" value="ECO:0007669"/>
    <property type="project" value="TreeGrafter"/>
</dbReference>
<feature type="domain" description="Polysaccharide biosynthesis" evidence="2">
    <location>
        <begin position="147"/>
        <end position="212"/>
    </location>
</feature>
<protein>
    <recommendedName>
        <fullName evidence="2">Polysaccharide biosynthesis domain-containing protein</fullName>
    </recommendedName>
</protein>
<feature type="region of interest" description="Disordered" evidence="1">
    <location>
        <begin position="1"/>
        <end position="89"/>
    </location>
</feature>
<dbReference type="OrthoDB" id="10248897at2759"/>
<sequence length="230" mass="25712">MDKPLEDMDISFPSELSDWTGVESTAPNTREPVACKSGPLDLPTRPGDLTVEALSDSHSQATTQCPPEKDSPNAQQPQNGTSTPSSVVDRTKSILRFPVDLVRNLVNRFTLRPDHVTSSLDCNSAPIHPETLVVPQQPRKADNQSSIEIQWAIKSFEHANAHFRLLCSIDDPKSLRLTGVDNEIYEEFKTQFPDLQIDVISEDDLKSPESKAVSQKTDRHLTTFELLHNW</sequence>
<reference evidence="3 4" key="1">
    <citation type="submission" date="2018-11" db="EMBL/GenBank/DDBJ databases">
        <authorList>
            <consortium name="Pathogen Informatics"/>
        </authorList>
    </citation>
    <scope>NUCLEOTIDE SEQUENCE [LARGE SCALE GENOMIC DNA]</scope>
    <source>
        <strain evidence="3 4">Egypt</strain>
    </source>
</reference>
<proteinExistence type="predicted"/>
<name>A0A3P8KYB6_9TREM</name>
<dbReference type="InterPro" id="IPR008476">
    <property type="entry name" value="PBDC1_metazoa/fungi"/>
</dbReference>
<feature type="compositionally biased region" description="Polar residues" evidence="1">
    <location>
        <begin position="56"/>
        <end position="65"/>
    </location>
</feature>
<dbReference type="Pfam" id="PF04669">
    <property type="entry name" value="PBDC1"/>
    <property type="match status" value="1"/>
</dbReference>
<evidence type="ECO:0000313" key="3">
    <source>
        <dbReference type="EMBL" id="VDP86379.1"/>
    </source>
</evidence>
<feature type="compositionally biased region" description="Polar residues" evidence="1">
    <location>
        <begin position="72"/>
        <end position="88"/>
    </location>
</feature>
<dbReference type="AlphaFoldDB" id="A0A3P8KYB6"/>
<dbReference type="Gene3D" id="1.10.3560.10">
    <property type="entry name" value="yst0336 like domain"/>
    <property type="match status" value="1"/>
</dbReference>
<keyword evidence="4" id="KW-1185">Reference proteome</keyword>